<organism evidence="1 2">
    <name type="scientific">Mucilaginibacter ginsenosidivorans</name>
    <dbReference type="NCBI Taxonomy" id="398053"/>
    <lineage>
        <taxon>Bacteria</taxon>
        <taxon>Pseudomonadati</taxon>
        <taxon>Bacteroidota</taxon>
        <taxon>Sphingobacteriia</taxon>
        <taxon>Sphingobacteriales</taxon>
        <taxon>Sphingobacteriaceae</taxon>
        <taxon>Mucilaginibacter</taxon>
    </lineage>
</organism>
<accession>A0A5B8UUC2</accession>
<dbReference type="EMBL" id="CP042436">
    <property type="protein sequence ID" value="QEC62533.1"/>
    <property type="molecule type" value="Genomic_DNA"/>
</dbReference>
<dbReference type="AlphaFoldDB" id="A0A5B8UUC2"/>
<proteinExistence type="predicted"/>
<protein>
    <submittedName>
        <fullName evidence="1">Uncharacterized protein</fullName>
    </submittedName>
</protein>
<evidence type="ECO:0000313" key="2">
    <source>
        <dbReference type="Proteomes" id="UP000321479"/>
    </source>
</evidence>
<dbReference type="Proteomes" id="UP000321479">
    <property type="component" value="Chromosome"/>
</dbReference>
<sequence length="351" mass="37848">MGALRAAGLAFRVELQQRLLNGAAGDGLRLFLRQQLRAVTELGFRMEAVVPAGVSELEGCRVLEAELGAVSDLLLDGGALDAGGELPAYPAYGRQLMGGLGAPVEDLLSLLDTGGVDAALCGCVRGYLSYMRGAGVLHRPAYRDLAYFRGLVRLLEPLGRHPAGDREGFLREELLRHNFNHLGFLLYLQARERCAVAAGEAADGVLPEAGGAVLFREGPPYDPGLPGIRELFYRWLREWRAGTVPAAAEPVAAVTKLKLDLSVAHLACLLRAMHEAGAIGMPLADLFRAVPGCFSSRRRGDISAGSFNKEFYSASQFTAARVRDLLLRMAGLISARYFPAMAAIMLTILWR</sequence>
<dbReference type="RefSeq" id="WP_147031110.1">
    <property type="nucleotide sequence ID" value="NZ_CP042436.1"/>
</dbReference>
<keyword evidence="2" id="KW-1185">Reference proteome</keyword>
<gene>
    <name evidence="1" type="ORF">FRZ54_08000</name>
</gene>
<dbReference type="OrthoDB" id="746557at2"/>
<name>A0A5B8UUC2_9SPHI</name>
<evidence type="ECO:0000313" key="1">
    <source>
        <dbReference type="EMBL" id="QEC62533.1"/>
    </source>
</evidence>
<reference evidence="1 2" key="1">
    <citation type="journal article" date="2017" name="Curr. Microbiol.">
        <title>Mucilaginibacter ginsenosidivorans sp. nov., Isolated from Soil of Ginseng Field.</title>
        <authorList>
            <person name="Kim M.M."/>
            <person name="Siddiqi M.Z."/>
            <person name="Im W.T."/>
        </authorList>
    </citation>
    <scope>NUCLEOTIDE SEQUENCE [LARGE SCALE GENOMIC DNA]</scope>
    <source>
        <strain evidence="1 2">Gsoil 3017</strain>
    </source>
</reference>
<dbReference type="KEGG" id="mgin:FRZ54_08000"/>